<proteinExistence type="predicted"/>
<protein>
    <recommendedName>
        <fullName evidence="3">Transcriptional regulator, AbiEi antitoxin, Type IV TA system</fullName>
    </recommendedName>
</protein>
<dbReference type="RefSeq" id="WP_084035957.1">
    <property type="nucleotide sequence ID" value="NZ_FWWS01000002.1"/>
</dbReference>
<dbReference type="EMBL" id="CP066007">
    <property type="protein sequence ID" value="QQB46746.1"/>
    <property type="molecule type" value="Genomic_DNA"/>
</dbReference>
<evidence type="ECO:0008006" key="3">
    <source>
        <dbReference type="Google" id="ProtNLM"/>
    </source>
</evidence>
<evidence type="ECO:0000313" key="1">
    <source>
        <dbReference type="EMBL" id="QQB46746.1"/>
    </source>
</evidence>
<organism evidence="1 2">
    <name type="scientific">Corynebacterium glucuronolyticum</name>
    <dbReference type="NCBI Taxonomy" id="39791"/>
    <lineage>
        <taxon>Bacteria</taxon>
        <taxon>Bacillati</taxon>
        <taxon>Actinomycetota</taxon>
        <taxon>Actinomycetes</taxon>
        <taxon>Mycobacteriales</taxon>
        <taxon>Corynebacteriaceae</taxon>
        <taxon>Corynebacterium</taxon>
    </lineage>
</organism>
<dbReference type="AlphaFoldDB" id="A0A7T4EG40"/>
<accession>A0A7T4EG40</accession>
<sequence length="309" mass="34258">MLTGDSFFFTRGESTAHRIRIRKRVEQGRLIKLARGVYYDAGKLQAAQPSQRFYLRSLAVGIAGSTLVGRSAASLWGLPMGSYNGPVEARGKSSSPPDIIRRYLSAADIVPLTIGDFRVALSSKAATVLDMCRWGELVEAVVIGEAALKRQMISLDEIDSLAENRRGCVGINKFRGVRAFMNGLSESPRESEVKVALFREGFPPPIQQANVLDAHGYFIARPDFLFPDQSVALEYDGMGKLLGEYGMTPDTAAKKERERERKLISEGVYPIRITKESFASGLWLTELHDVWGTRAPMRGDRWRGGGRAW</sequence>
<gene>
    <name evidence="1" type="ORF">I6I10_02040</name>
</gene>
<evidence type="ECO:0000313" key="2">
    <source>
        <dbReference type="Proteomes" id="UP000596145"/>
    </source>
</evidence>
<dbReference type="OrthoDB" id="4406129at2"/>
<name>A0A7T4EG40_9CORY</name>
<dbReference type="GeneID" id="92758908"/>
<dbReference type="Proteomes" id="UP000596145">
    <property type="component" value="Chromosome"/>
</dbReference>
<reference evidence="1 2" key="1">
    <citation type="submission" date="2020-12" db="EMBL/GenBank/DDBJ databases">
        <title>FDA dAtabase for Regulatory Grade micrObial Sequences (FDA-ARGOS): Supporting development and validation of Infectious Disease Dx tests.</title>
        <authorList>
            <person name="Sproer C."/>
            <person name="Gronow S."/>
            <person name="Severitt S."/>
            <person name="Schroder I."/>
            <person name="Tallon L."/>
            <person name="Sadzewicz L."/>
            <person name="Zhao X."/>
            <person name="Boylan J."/>
            <person name="Ott S."/>
            <person name="Bowen H."/>
            <person name="Vavikolanu K."/>
            <person name="Mehta A."/>
            <person name="Aluvathingal J."/>
            <person name="Nadendla S."/>
            <person name="Lowell S."/>
            <person name="Myers T."/>
            <person name="Yan Y."/>
            <person name="Sichtig H."/>
        </authorList>
    </citation>
    <scope>NUCLEOTIDE SEQUENCE [LARGE SCALE GENOMIC DNA]</scope>
    <source>
        <strain evidence="1 2">FDAARGOS_1053</strain>
    </source>
</reference>